<dbReference type="AlphaFoldDB" id="A0A9P4QMT3"/>
<gene>
    <name evidence="9" type="ORF">EJ04DRAFT_547175</name>
</gene>
<feature type="transmembrane region" description="Helical" evidence="7">
    <location>
        <begin position="31"/>
        <end position="54"/>
    </location>
</feature>
<feature type="transmembrane region" description="Helical" evidence="7">
    <location>
        <begin position="258"/>
        <end position="283"/>
    </location>
</feature>
<evidence type="ECO:0000259" key="8">
    <source>
        <dbReference type="Pfam" id="PF20684"/>
    </source>
</evidence>
<keyword evidence="4 7" id="KW-0472">Membrane</keyword>
<name>A0A9P4QMT3_9PLEO</name>
<dbReference type="Proteomes" id="UP000799444">
    <property type="component" value="Unassembled WGS sequence"/>
</dbReference>
<evidence type="ECO:0000256" key="5">
    <source>
        <dbReference type="ARBA" id="ARBA00038359"/>
    </source>
</evidence>
<evidence type="ECO:0000313" key="9">
    <source>
        <dbReference type="EMBL" id="KAF2727642.1"/>
    </source>
</evidence>
<protein>
    <recommendedName>
        <fullName evidence="8">Rhodopsin domain-containing protein</fullName>
    </recommendedName>
</protein>
<dbReference type="PANTHER" id="PTHR33048">
    <property type="entry name" value="PTH11-LIKE INTEGRAL MEMBRANE PROTEIN (AFU_ORTHOLOGUE AFUA_5G11245)"/>
    <property type="match status" value="1"/>
</dbReference>
<evidence type="ECO:0000256" key="1">
    <source>
        <dbReference type="ARBA" id="ARBA00004141"/>
    </source>
</evidence>
<comment type="subcellular location">
    <subcellularLocation>
        <location evidence="1">Membrane</location>
        <topology evidence="1">Multi-pass membrane protein</topology>
    </subcellularLocation>
</comment>
<evidence type="ECO:0000256" key="3">
    <source>
        <dbReference type="ARBA" id="ARBA00022989"/>
    </source>
</evidence>
<dbReference type="InterPro" id="IPR049326">
    <property type="entry name" value="Rhodopsin_dom_fungi"/>
</dbReference>
<reference evidence="9" key="1">
    <citation type="journal article" date="2020" name="Stud. Mycol.">
        <title>101 Dothideomycetes genomes: a test case for predicting lifestyles and emergence of pathogens.</title>
        <authorList>
            <person name="Haridas S."/>
            <person name="Albert R."/>
            <person name="Binder M."/>
            <person name="Bloem J."/>
            <person name="Labutti K."/>
            <person name="Salamov A."/>
            <person name="Andreopoulos B."/>
            <person name="Baker S."/>
            <person name="Barry K."/>
            <person name="Bills G."/>
            <person name="Bluhm B."/>
            <person name="Cannon C."/>
            <person name="Castanera R."/>
            <person name="Culley D."/>
            <person name="Daum C."/>
            <person name="Ezra D."/>
            <person name="Gonzalez J."/>
            <person name="Henrissat B."/>
            <person name="Kuo A."/>
            <person name="Liang C."/>
            <person name="Lipzen A."/>
            <person name="Lutzoni F."/>
            <person name="Magnuson J."/>
            <person name="Mondo S."/>
            <person name="Nolan M."/>
            <person name="Ohm R."/>
            <person name="Pangilinan J."/>
            <person name="Park H.-J."/>
            <person name="Ramirez L."/>
            <person name="Alfaro M."/>
            <person name="Sun H."/>
            <person name="Tritt A."/>
            <person name="Yoshinaga Y."/>
            <person name="Zwiers L.-H."/>
            <person name="Turgeon B."/>
            <person name="Goodwin S."/>
            <person name="Spatafora J."/>
            <person name="Crous P."/>
            <person name="Grigoriev I."/>
        </authorList>
    </citation>
    <scope>NUCLEOTIDE SEQUENCE</scope>
    <source>
        <strain evidence="9">CBS 125425</strain>
    </source>
</reference>
<proteinExistence type="inferred from homology"/>
<feature type="transmembrane region" description="Helical" evidence="7">
    <location>
        <begin position="226"/>
        <end position="246"/>
    </location>
</feature>
<dbReference type="Pfam" id="PF20684">
    <property type="entry name" value="Fung_rhodopsin"/>
    <property type="match status" value="1"/>
</dbReference>
<keyword evidence="3 7" id="KW-1133">Transmembrane helix</keyword>
<organism evidence="9 10">
    <name type="scientific">Polyplosphaeria fusca</name>
    <dbReference type="NCBI Taxonomy" id="682080"/>
    <lineage>
        <taxon>Eukaryota</taxon>
        <taxon>Fungi</taxon>
        <taxon>Dikarya</taxon>
        <taxon>Ascomycota</taxon>
        <taxon>Pezizomycotina</taxon>
        <taxon>Dothideomycetes</taxon>
        <taxon>Pleosporomycetidae</taxon>
        <taxon>Pleosporales</taxon>
        <taxon>Tetraplosphaeriaceae</taxon>
        <taxon>Polyplosphaeria</taxon>
    </lineage>
</organism>
<accession>A0A9P4QMT3</accession>
<feature type="transmembrane region" description="Helical" evidence="7">
    <location>
        <begin position="141"/>
        <end position="167"/>
    </location>
</feature>
<comment type="caution">
    <text evidence="9">The sequence shown here is derived from an EMBL/GenBank/DDBJ whole genome shotgun (WGS) entry which is preliminary data.</text>
</comment>
<dbReference type="PANTHER" id="PTHR33048:SF129">
    <property type="entry name" value="INTEGRAL MEMBRANE PROTEIN-RELATED"/>
    <property type="match status" value="1"/>
</dbReference>
<dbReference type="EMBL" id="ML996320">
    <property type="protein sequence ID" value="KAF2727642.1"/>
    <property type="molecule type" value="Genomic_DNA"/>
</dbReference>
<feature type="transmembrane region" description="Helical" evidence="7">
    <location>
        <begin position="192"/>
        <end position="214"/>
    </location>
</feature>
<evidence type="ECO:0000256" key="2">
    <source>
        <dbReference type="ARBA" id="ARBA00022692"/>
    </source>
</evidence>
<keyword evidence="10" id="KW-1185">Reference proteome</keyword>
<evidence type="ECO:0000256" key="7">
    <source>
        <dbReference type="SAM" id="Phobius"/>
    </source>
</evidence>
<sequence length="374" mass="41775">MVTMDPNTTPALPPPDGIESNFENPPTLMPALIAGTTLIHLTTFLFIAARLFVVLAVTKKPRVEDYLAILAYLCLIGYTGAIMYAETLGMEHHMWDITLAMLPDILRTCNTVFCFYTAAGGFAKTVVFLQIKRIFTTPHRGVVFWVIVCSLVANAIFYTAMLLLYIFTCWPREKIWNPTVEGRCIDSNRLNMAMGVLNVISDVEAFLVPAWAIWQLNMKLKQKISVFVVFSVGAVAVAIGIVGLYYRIILLQRPDFTWLLSQAGQICMAELAIVIIVGCCPYIPRLRLHLMGREVSTTGGNGYSRQPSAQRSNKSKNTWQMYRTSDSKMTELGESVSEEHLEMHHYAHGSDKGSAEKVEGIVRTTHVSQSISPR</sequence>
<keyword evidence="2 7" id="KW-0812">Transmembrane</keyword>
<dbReference type="GO" id="GO:0016020">
    <property type="term" value="C:membrane"/>
    <property type="evidence" value="ECO:0007669"/>
    <property type="project" value="UniProtKB-SubCell"/>
</dbReference>
<feature type="transmembrane region" description="Helical" evidence="7">
    <location>
        <begin position="66"/>
        <end position="85"/>
    </location>
</feature>
<evidence type="ECO:0000256" key="6">
    <source>
        <dbReference type="SAM" id="MobiDB-lite"/>
    </source>
</evidence>
<comment type="similarity">
    <text evidence="5">Belongs to the SAT4 family.</text>
</comment>
<feature type="region of interest" description="Disordered" evidence="6">
    <location>
        <begin position="298"/>
        <end position="319"/>
    </location>
</feature>
<feature type="transmembrane region" description="Helical" evidence="7">
    <location>
        <begin position="105"/>
        <end position="129"/>
    </location>
</feature>
<evidence type="ECO:0000313" key="10">
    <source>
        <dbReference type="Proteomes" id="UP000799444"/>
    </source>
</evidence>
<evidence type="ECO:0000256" key="4">
    <source>
        <dbReference type="ARBA" id="ARBA00023136"/>
    </source>
</evidence>
<dbReference type="InterPro" id="IPR052337">
    <property type="entry name" value="SAT4-like"/>
</dbReference>
<dbReference type="OrthoDB" id="5342292at2759"/>
<feature type="domain" description="Rhodopsin" evidence="8">
    <location>
        <begin position="49"/>
        <end position="284"/>
    </location>
</feature>